<proteinExistence type="predicted"/>
<dbReference type="PANTHER" id="PTHR23421">
    <property type="entry name" value="BETA-GALACTOSIDASE RELATED"/>
    <property type="match status" value="1"/>
</dbReference>
<evidence type="ECO:0000256" key="1">
    <source>
        <dbReference type="ARBA" id="ARBA00022801"/>
    </source>
</evidence>
<dbReference type="EMBL" id="UYRV01108056">
    <property type="protein sequence ID" value="VDN23986.1"/>
    <property type="molecule type" value="Genomic_DNA"/>
</dbReference>
<keyword evidence="5" id="KW-1185">Reference proteome</keyword>
<reference evidence="4 5" key="1">
    <citation type="submission" date="2018-11" db="EMBL/GenBank/DDBJ databases">
        <authorList>
            <consortium name="Pathogen Informatics"/>
        </authorList>
    </citation>
    <scope>NUCLEOTIDE SEQUENCE [LARGE SCALE GENOMIC DNA]</scope>
</reference>
<protein>
    <recommendedName>
        <fullName evidence="3">Beta-galactosidase galactose-binding domain-containing protein</fullName>
    </recommendedName>
</protein>
<name>A0A3P7Q0N7_CYLGO</name>
<accession>A0A3P7Q0N7</accession>
<dbReference type="InterPro" id="IPR008979">
    <property type="entry name" value="Galactose-bd-like_sf"/>
</dbReference>
<organism evidence="4 5">
    <name type="scientific">Cylicostephanus goldi</name>
    <name type="common">Nematode worm</name>
    <dbReference type="NCBI Taxonomy" id="71465"/>
    <lineage>
        <taxon>Eukaryota</taxon>
        <taxon>Metazoa</taxon>
        <taxon>Ecdysozoa</taxon>
        <taxon>Nematoda</taxon>
        <taxon>Chromadorea</taxon>
        <taxon>Rhabditida</taxon>
        <taxon>Rhabditina</taxon>
        <taxon>Rhabditomorpha</taxon>
        <taxon>Strongyloidea</taxon>
        <taxon>Strongylidae</taxon>
        <taxon>Cylicostephanus</taxon>
    </lineage>
</organism>
<dbReference type="OrthoDB" id="1657402at2759"/>
<dbReference type="SUPFAM" id="SSF49785">
    <property type="entry name" value="Galactose-binding domain-like"/>
    <property type="match status" value="1"/>
</dbReference>
<gene>
    <name evidence="4" type="ORF">CGOC_LOCUS9719</name>
</gene>
<dbReference type="Gene3D" id="2.60.120.260">
    <property type="entry name" value="Galactose-binding domain-like"/>
    <property type="match status" value="1"/>
</dbReference>
<evidence type="ECO:0000313" key="5">
    <source>
        <dbReference type="Proteomes" id="UP000271889"/>
    </source>
</evidence>
<dbReference type="InterPro" id="IPR048913">
    <property type="entry name" value="BetaGal_gal-bd"/>
</dbReference>
<keyword evidence="1" id="KW-0378">Hydrolase</keyword>
<evidence type="ECO:0000259" key="3">
    <source>
        <dbReference type="Pfam" id="PF21467"/>
    </source>
</evidence>
<evidence type="ECO:0000256" key="2">
    <source>
        <dbReference type="ARBA" id="ARBA00023295"/>
    </source>
</evidence>
<feature type="domain" description="Beta-galactosidase galactose-binding" evidence="3">
    <location>
        <begin position="18"/>
        <end position="76"/>
    </location>
</feature>
<sequence>MIRLSLYIFQQEAGRHGVYHGTFKVLDSPKDTFLSTTGWGKGVAILNGNNLGRFWATQGPQITLYVPAAFLRVGDNSLLIMELEGSKNCSKGSCLVSFVDRPIYVWRNIISNVDFFESPRRQLYKQRQEL</sequence>
<dbReference type="GO" id="GO:0004553">
    <property type="term" value="F:hydrolase activity, hydrolyzing O-glycosyl compounds"/>
    <property type="evidence" value="ECO:0007669"/>
    <property type="project" value="InterPro"/>
</dbReference>
<dbReference type="Proteomes" id="UP000271889">
    <property type="component" value="Unassembled WGS sequence"/>
</dbReference>
<dbReference type="Pfam" id="PF21467">
    <property type="entry name" value="BetaGal_gal-bd"/>
    <property type="match status" value="1"/>
</dbReference>
<dbReference type="AlphaFoldDB" id="A0A3P7Q0N7"/>
<keyword evidence="2" id="KW-0326">Glycosidase</keyword>
<evidence type="ECO:0000313" key="4">
    <source>
        <dbReference type="EMBL" id="VDN23986.1"/>
    </source>
</evidence>
<dbReference type="GO" id="GO:0005975">
    <property type="term" value="P:carbohydrate metabolic process"/>
    <property type="evidence" value="ECO:0007669"/>
    <property type="project" value="InterPro"/>
</dbReference>
<dbReference type="InterPro" id="IPR001944">
    <property type="entry name" value="Glycoside_Hdrlase_35"/>
</dbReference>